<dbReference type="RefSeq" id="WP_121302873.1">
    <property type="nucleotide sequence ID" value="NZ_RBWW01000001.1"/>
</dbReference>
<dbReference type="EMBL" id="RBWW01000001">
    <property type="protein sequence ID" value="RKS82187.1"/>
    <property type="molecule type" value="Genomic_DNA"/>
</dbReference>
<dbReference type="AlphaFoldDB" id="A0A495R4C9"/>
<reference evidence="2 3" key="1">
    <citation type="submission" date="2018-10" db="EMBL/GenBank/DDBJ databases">
        <title>Genomic Encyclopedia of Archaeal and Bacterial Type Strains, Phase II (KMG-II): from individual species to whole genera.</title>
        <authorList>
            <person name="Goeker M."/>
        </authorList>
    </citation>
    <scope>NUCLEOTIDE SEQUENCE [LARGE SCALE GENOMIC DNA]</scope>
    <source>
        <strain evidence="2 3">DSM 11927</strain>
    </source>
</reference>
<proteinExistence type="predicted"/>
<dbReference type="Proteomes" id="UP000268233">
    <property type="component" value="Unassembled WGS sequence"/>
</dbReference>
<protein>
    <submittedName>
        <fullName evidence="2">Uncharacterized protein</fullName>
    </submittedName>
</protein>
<evidence type="ECO:0000313" key="2">
    <source>
        <dbReference type="EMBL" id="RKS82187.1"/>
    </source>
</evidence>
<keyword evidence="1" id="KW-1133">Transmembrane helix</keyword>
<feature type="transmembrane region" description="Helical" evidence="1">
    <location>
        <begin position="20"/>
        <end position="43"/>
    </location>
</feature>
<name>A0A495R4C9_9EURY</name>
<sequence length="67" mass="7292">MPLLWILDKALGLVTDFIKPLLTILVAVYAADYYGVIDVGAFINQLINQFLSSLDPTQLLTVAGVVL</sequence>
<evidence type="ECO:0000313" key="3">
    <source>
        <dbReference type="Proteomes" id="UP000268233"/>
    </source>
</evidence>
<keyword evidence="1" id="KW-0472">Membrane</keyword>
<organism evidence="2 3">
    <name type="scientific">Haloarcula quadrata</name>
    <dbReference type="NCBI Taxonomy" id="182779"/>
    <lineage>
        <taxon>Archaea</taxon>
        <taxon>Methanobacteriati</taxon>
        <taxon>Methanobacteriota</taxon>
        <taxon>Stenosarchaea group</taxon>
        <taxon>Halobacteria</taxon>
        <taxon>Halobacteriales</taxon>
        <taxon>Haloarculaceae</taxon>
        <taxon>Haloarcula</taxon>
    </lineage>
</organism>
<evidence type="ECO:0000256" key="1">
    <source>
        <dbReference type="SAM" id="Phobius"/>
    </source>
</evidence>
<comment type="caution">
    <text evidence="2">The sequence shown here is derived from an EMBL/GenBank/DDBJ whole genome shotgun (WGS) entry which is preliminary data.</text>
</comment>
<keyword evidence="3" id="KW-1185">Reference proteome</keyword>
<keyword evidence="1" id="KW-0812">Transmembrane</keyword>
<gene>
    <name evidence="2" type="ORF">BDK61_1487</name>
</gene>
<accession>A0A495R4C9</accession>